<dbReference type="PRINTS" id="PR00385">
    <property type="entry name" value="P450"/>
</dbReference>
<comment type="caution">
    <text evidence="10">The sequence shown here is derived from an EMBL/GenBank/DDBJ whole genome shotgun (WGS) entry which is preliminary data.</text>
</comment>
<dbReference type="SUPFAM" id="SSF48264">
    <property type="entry name" value="Cytochrome P450"/>
    <property type="match status" value="1"/>
</dbReference>
<proteinExistence type="inferred from homology"/>
<comment type="similarity">
    <text evidence="2">Belongs to the cytochrome P450 family.</text>
</comment>
<dbReference type="PROSITE" id="PS00086">
    <property type="entry name" value="CYTOCHROME_P450"/>
    <property type="match status" value="1"/>
</dbReference>
<dbReference type="EMBL" id="LEKV01006894">
    <property type="protein sequence ID" value="KVH38509.1"/>
    <property type="molecule type" value="Genomic_DNA"/>
</dbReference>
<dbReference type="InterPro" id="IPR036396">
    <property type="entry name" value="Cyt_P450_sf"/>
</dbReference>
<keyword evidence="9" id="KW-1133">Transmembrane helix</keyword>
<evidence type="ECO:0000256" key="5">
    <source>
        <dbReference type="ARBA" id="ARBA00023002"/>
    </source>
</evidence>
<organism evidence="10 11">
    <name type="scientific">Cynara cardunculus var. scolymus</name>
    <name type="common">Globe artichoke</name>
    <name type="synonym">Cynara scolymus</name>
    <dbReference type="NCBI Taxonomy" id="59895"/>
    <lineage>
        <taxon>Eukaryota</taxon>
        <taxon>Viridiplantae</taxon>
        <taxon>Streptophyta</taxon>
        <taxon>Embryophyta</taxon>
        <taxon>Tracheophyta</taxon>
        <taxon>Spermatophyta</taxon>
        <taxon>Magnoliopsida</taxon>
        <taxon>eudicotyledons</taxon>
        <taxon>Gunneridae</taxon>
        <taxon>Pentapetalae</taxon>
        <taxon>asterids</taxon>
        <taxon>campanulids</taxon>
        <taxon>Asterales</taxon>
        <taxon>Asteraceae</taxon>
        <taxon>Carduoideae</taxon>
        <taxon>Cardueae</taxon>
        <taxon>Carduinae</taxon>
        <taxon>Cynara</taxon>
    </lineage>
</organism>
<keyword evidence="5" id="KW-0560">Oxidoreductase</keyword>
<keyword evidence="11" id="KW-1185">Reference proteome</keyword>
<evidence type="ECO:0000256" key="4">
    <source>
        <dbReference type="ARBA" id="ARBA00022723"/>
    </source>
</evidence>
<dbReference type="Gene3D" id="1.10.630.10">
    <property type="entry name" value="Cytochrome P450"/>
    <property type="match status" value="1"/>
</dbReference>
<name>A0A103UMT7_CYNCS</name>
<keyword evidence="4 8" id="KW-0479">Metal-binding</keyword>
<gene>
    <name evidence="10" type="ORF">Ccrd_025803</name>
</gene>
<dbReference type="GO" id="GO:0005506">
    <property type="term" value="F:iron ion binding"/>
    <property type="evidence" value="ECO:0007669"/>
    <property type="project" value="InterPro"/>
</dbReference>
<dbReference type="STRING" id="59895.A0A103UMT7"/>
<dbReference type="PANTHER" id="PTHR47955">
    <property type="entry name" value="CYTOCHROME P450 FAMILY 71 PROTEIN"/>
    <property type="match status" value="1"/>
</dbReference>
<dbReference type="PANTHER" id="PTHR47955:SF10">
    <property type="entry name" value="ANGELICIN SYNTHASE"/>
    <property type="match status" value="1"/>
</dbReference>
<keyword evidence="9" id="KW-0472">Membrane</keyword>
<dbReference type="PRINTS" id="PR00463">
    <property type="entry name" value="EP450I"/>
</dbReference>
<evidence type="ECO:0000256" key="6">
    <source>
        <dbReference type="ARBA" id="ARBA00023004"/>
    </source>
</evidence>
<evidence type="ECO:0000256" key="9">
    <source>
        <dbReference type="SAM" id="Phobius"/>
    </source>
</evidence>
<evidence type="ECO:0000313" key="10">
    <source>
        <dbReference type="EMBL" id="KVH38509.1"/>
    </source>
</evidence>
<evidence type="ECO:0000256" key="2">
    <source>
        <dbReference type="ARBA" id="ARBA00010617"/>
    </source>
</evidence>
<dbReference type="CDD" id="cd11072">
    <property type="entry name" value="CYP71-like"/>
    <property type="match status" value="1"/>
</dbReference>
<dbReference type="OMA" id="TIMAHTW"/>
<evidence type="ECO:0000256" key="1">
    <source>
        <dbReference type="ARBA" id="ARBA00004721"/>
    </source>
</evidence>
<keyword evidence="6 8" id="KW-0408">Iron</keyword>
<dbReference type="Proteomes" id="UP000243975">
    <property type="component" value="Unassembled WGS sequence"/>
</dbReference>
<evidence type="ECO:0000313" key="11">
    <source>
        <dbReference type="Proteomes" id="UP000243975"/>
    </source>
</evidence>
<comment type="cofactor">
    <cofactor evidence="8">
        <name>heme</name>
        <dbReference type="ChEBI" id="CHEBI:30413"/>
    </cofactor>
</comment>
<dbReference type="GO" id="GO:0051762">
    <property type="term" value="P:sesquiterpene biosynthetic process"/>
    <property type="evidence" value="ECO:0007669"/>
    <property type="project" value="UniProtKB-ARBA"/>
</dbReference>
<keyword evidence="9" id="KW-0812">Transmembrane</keyword>
<protein>
    <submittedName>
        <fullName evidence="10">Cytochrome P450</fullName>
    </submittedName>
</protein>
<feature type="transmembrane region" description="Helical" evidence="9">
    <location>
        <begin position="6"/>
        <end position="27"/>
    </location>
</feature>
<feature type="binding site" description="axial binding residue" evidence="8">
    <location>
        <position position="453"/>
    </location>
    <ligand>
        <name>heme</name>
        <dbReference type="ChEBI" id="CHEBI:30413"/>
    </ligand>
    <ligandPart>
        <name>Fe</name>
        <dbReference type="ChEBI" id="CHEBI:18248"/>
    </ligandPart>
</feature>
<dbReference type="AlphaFoldDB" id="A0A103UMT7"/>
<dbReference type="GO" id="GO:0016712">
    <property type="term" value="F:oxidoreductase activity, acting on paired donors, with incorporation or reduction of molecular oxygen, reduced flavin or flavoprotein as one donor, and incorporation of one atom of oxygen"/>
    <property type="evidence" value="ECO:0007669"/>
    <property type="project" value="UniProtKB-ARBA"/>
</dbReference>
<dbReference type="InterPro" id="IPR017972">
    <property type="entry name" value="Cyt_P450_CS"/>
</dbReference>
<evidence type="ECO:0000256" key="7">
    <source>
        <dbReference type="ARBA" id="ARBA00023033"/>
    </source>
</evidence>
<accession>A0A103UMT7</accession>
<dbReference type="InterPro" id="IPR001128">
    <property type="entry name" value="Cyt_P450"/>
</dbReference>
<dbReference type="Gramene" id="KVH38509">
    <property type="protein sequence ID" value="KVH38509"/>
    <property type="gene ID" value="Ccrd_025803"/>
</dbReference>
<keyword evidence="3 8" id="KW-0349">Heme</keyword>
<comment type="pathway">
    <text evidence="1">Secondary metabolite biosynthesis; terpenoid biosynthesis.</text>
</comment>
<evidence type="ECO:0000256" key="8">
    <source>
        <dbReference type="PIRSR" id="PIRSR602401-1"/>
    </source>
</evidence>
<dbReference type="InterPro" id="IPR002401">
    <property type="entry name" value="Cyt_P450_E_grp-I"/>
</dbReference>
<dbReference type="GO" id="GO:0020037">
    <property type="term" value="F:heme binding"/>
    <property type="evidence" value="ECO:0007669"/>
    <property type="project" value="InterPro"/>
</dbReference>
<sequence length="727" mass="82539">MWSFFSFNVFIYTSLLFLGAAFLFIRFRTRTPPTTIKKLPPSPPRLPIIGNLHQLTELVHHSFFSLARRYGDSLMLLYIGSVPCLVVSSTEAAREIMKTHDIAFASRPNTRMFRTISYDLKEITAAPYGEYWRQAKSILTLQFLSNKKVQTFAGLREKVINECVHKITHGFLSNKPVDLSDLFSSLTNDITCMATFGRTYNEGEIGRKFKKVLQEFSEVLGSFYFEDSIPQLAVVDRIRGLSAKVDRVAVDFDEFLQGVVDETLSKRSRNPNPVGEDVVETFIEALLNVQKEDIIGITIDADVIKALLLDAYVAGTDTSSSVLEWAMTELLLHPDSLKKVQNEVREVLNGKKDITDDDLEMMPYLKAVIKETTRLHPPLPILPPRVARHDVKVMGYDIAEGTRVYVNIYAIMRDPKVWDRPDTFLPERFLDSPIDFVKHNFELLTFGAGRRGCPGRVFAMAINEKVLATVLHKFDWSLPNGVKREDVDMKETFGLANHRKQPRNITSSLIATATSNSDYATTIIDESLDLQSVNDPNNDHSDFLYTHQDLRFIQHHPFDGAEYFLYESNSLDFCRTAGMTLGPYTGYASILKGSKFLKSVQQLLDEICNVDFGVDCGLMTDPSSLKNRRENDMFNKKPPEKDKVLPNKVQGKNLIIIKEPQQEIYNEPTKWTTDFEPAIEAPKGEPIDDIPELPKSLTQKVKKLIPKRISSDILVPKSPNQNEKNSY</sequence>
<reference evidence="10 11" key="1">
    <citation type="journal article" date="2016" name="Sci. Rep.">
        <title>The genome sequence of the outbreeding globe artichoke constructed de novo incorporating a phase-aware low-pass sequencing strategy of F1 progeny.</title>
        <authorList>
            <person name="Scaglione D."/>
            <person name="Reyes-Chin-Wo S."/>
            <person name="Acquadro A."/>
            <person name="Froenicke L."/>
            <person name="Portis E."/>
            <person name="Beitel C."/>
            <person name="Tirone M."/>
            <person name="Mauro R."/>
            <person name="Lo Monaco A."/>
            <person name="Mauromicale G."/>
            <person name="Faccioli P."/>
            <person name="Cattivelli L."/>
            <person name="Rieseberg L."/>
            <person name="Michelmore R."/>
            <person name="Lanteri S."/>
        </authorList>
    </citation>
    <scope>NUCLEOTIDE SEQUENCE [LARGE SCALE GENOMIC DNA]</scope>
    <source>
        <strain evidence="10">2C</strain>
    </source>
</reference>
<evidence type="ECO:0000256" key="3">
    <source>
        <dbReference type="ARBA" id="ARBA00022617"/>
    </source>
</evidence>
<dbReference type="Pfam" id="PF00067">
    <property type="entry name" value="p450"/>
    <property type="match status" value="1"/>
</dbReference>
<keyword evidence="7" id="KW-0503">Monooxygenase</keyword>
<dbReference type="FunFam" id="1.10.630.10:FF:000011">
    <property type="entry name" value="Cytochrome P450 83B1"/>
    <property type="match status" value="1"/>
</dbReference>